<evidence type="ECO:0000313" key="2">
    <source>
        <dbReference type="EMBL" id="GBQ72436.1"/>
    </source>
</evidence>
<dbReference type="Proteomes" id="UP001061452">
    <property type="component" value="Unassembled WGS sequence"/>
</dbReference>
<name>A0ABQ0PJH7_9PROT</name>
<comment type="caution">
    <text evidence="2">The sequence shown here is derived from an EMBL/GenBank/DDBJ whole genome shotgun (WGS) entry which is preliminary data.</text>
</comment>
<proteinExistence type="predicted"/>
<sequence length="76" mass="7904">MVGKEVAIVVTRLGTGGIGHDPPFDLRAQGNVTQPPGKARAAVMPQAGKDMDLRARNGGQTAPHAGDDQKTPQFTV</sequence>
<dbReference type="EMBL" id="BAQJ01000137">
    <property type="protein sequence ID" value="GBQ72436.1"/>
    <property type="molecule type" value="Genomic_DNA"/>
</dbReference>
<protein>
    <submittedName>
        <fullName evidence="2">Uncharacterized protein</fullName>
    </submittedName>
</protein>
<evidence type="ECO:0000313" key="3">
    <source>
        <dbReference type="Proteomes" id="UP001061452"/>
    </source>
</evidence>
<reference evidence="2" key="1">
    <citation type="submission" date="2013-04" db="EMBL/GenBank/DDBJ databases">
        <title>The genome sequencing project of 58 acetic acid bacteria.</title>
        <authorList>
            <person name="Okamoto-Kainuma A."/>
            <person name="Ishikawa M."/>
            <person name="Umino S."/>
            <person name="Koizumi Y."/>
            <person name="Shiwa Y."/>
            <person name="Yoshikawa H."/>
            <person name="Matsutani M."/>
            <person name="Matsushita K."/>
        </authorList>
    </citation>
    <scope>NUCLEOTIDE SEQUENCE</scope>
    <source>
        <strain evidence="2">NRIC 0521</strain>
    </source>
</reference>
<feature type="region of interest" description="Disordered" evidence="1">
    <location>
        <begin position="52"/>
        <end position="76"/>
    </location>
</feature>
<gene>
    <name evidence="2" type="ORF">AA0521_2109</name>
</gene>
<accession>A0ABQ0PJH7</accession>
<keyword evidence="3" id="KW-1185">Reference proteome</keyword>
<organism evidence="2 3">
    <name type="scientific">Komagataeibacter intermedius NRIC 0521</name>
    <dbReference type="NCBI Taxonomy" id="1307934"/>
    <lineage>
        <taxon>Bacteria</taxon>
        <taxon>Pseudomonadati</taxon>
        <taxon>Pseudomonadota</taxon>
        <taxon>Alphaproteobacteria</taxon>
        <taxon>Acetobacterales</taxon>
        <taxon>Acetobacteraceae</taxon>
        <taxon>Komagataeibacter</taxon>
    </lineage>
</organism>
<evidence type="ECO:0000256" key="1">
    <source>
        <dbReference type="SAM" id="MobiDB-lite"/>
    </source>
</evidence>